<dbReference type="Pfam" id="PF18331">
    <property type="entry name" value="PKHD_C"/>
    <property type="match status" value="1"/>
</dbReference>
<dbReference type="GO" id="GO:0031418">
    <property type="term" value="F:L-ascorbic acid binding"/>
    <property type="evidence" value="ECO:0007669"/>
    <property type="project" value="UniProtKB-KW"/>
</dbReference>
<dbReference type="Proteomes" id="UP000226442">
    <property type="component" value="Unassembled WGS sequence"/>
</dbReference>
<dbReference type="PANTHER" id="PTHR41536">
    <property type="entry name" value="PKHD-TYPE HYDROXYLASE YBIX"/>
    <property type="match status" value="1"/>
</dbReference>
<dbReference type="AlphaFoldDB" id="A0A2G4EZN5"/>
<evidence type="ECO:0000256" key="6">
    <source>
        <dbReference type="ARBA" id="ARBA00023004"/>
    </source>
</evidence>
<evidence type="ECO:0000313" key="10">
    <source>
        <dbReference type="Proteomes" id="UP000226442"/>
    </source>
</evidence>
<keyword evidence="4 7" id="KW-0223">Dioxygenase</keyword>
<dbReference type="InterPro" id="IPR006620">
    <property type="entry name" value="Pro_4_hyd_alph"/>
</dbReference>
<organism evidence="9 10">
    <name type="scientific">Tychonema bourrellyi FEM_GT703</name>
    <dbReference type="NCBI Taxonomy" id="2040638"/>
    <lineage>
        <taxon>Bacteria</taxon>
        <taxon>Bacillati</taxon>
        <taxon>Cyanobacteriota</taxon>
        <taxon>Cyanophyceae</taxon>
        <taxon>Oscillatoriophycideae</taxon>
        <taxon>Oscillatoriales</taxon>
        <taxon>Microcoleaceae</taxon>
        <taxon>Tychonema</taxon>
    </lineage>
</organism>
<comment type="cofactor">
    <cofactor evidence="7">
        <name>Fe(2+)</name>
        <dbReference type="ChEBI" id="CHEBI:29033"/>
    </cofactor>
    <text evidence="7">Binds 1 Fe(2+) ion per subunit.</text>
</comment>
<proteinExistence type="inferred from homology"/>
<dbReference type="GO" id="GO:0005506">
    <property type="term" value="F:iron ion binding"/>
    <property type="evidence" value="ECO:0007669"/>
    <property type="project" value="UniProtKB-UniRule"/>
</dbReference>
<evidence type="ECO:0000256" key="2">
    <source>
        <dbReference type="ARBA" id="ARBA00022723"/>
    </source>
</evidence>
<accession>A0A2G4EZN5</accession>
<dbReference type="SMART" id="SM00702">
    <property type="entry name" value="P4Hc"/>
    <property type="match status" value="1"/>
</dbReference>
<reference evidence="9" key="1">
    <citation type="submission" date="2017-10" db="EMBL/GenBank/DDBJ databases">
        <title>Draft genome sequence of the planktic cyanobacteria Tychonema bourrellyi isolated from alpine lentic freshwater.</title>
        <authorList>
            <person name="Tett A."/>
            <person name="Armanini F."/>
            <person name="Asnicar F."/>
            <person name="Boscaini A."/>
            <person name="Pasolli E."/>
            <person name="Zolfo M."/>
            <person name="Donati C."/>
            <person name="Salmaso N."/>
            <person name="Segata N."/>
        </authorList>
    </citation>
    <scope>NUCLEOTIDE SEQUENCE</scope>
    <source>
        <strain evidence="9">FEM_GT703</strain>
    </source>
</reference>
<dbReference type="Gene3D" id="4.10.860.20">
    <property type="entry name" value="Rabenosyn, Rab binding domain"/>
    <property type="match status" value="1"/>
</dbReference>
<keyword evidence="3 7" id="KW-0847">Vitamin C</keyword>
<evidence type="ECO:0000256" key="3">
    <source>
        <dbReference type="ARBA" id="ARBA00022896"/>
    </source>
</evidence>
<dbReference type="EMBL" id="NXIB02000070">
    <property type="protein sequence ID" value="PHX54970.1"/>
    <property type="molecule type" value="Genomic_DNA"/>
</dbReference>
<keyword evidence="10" id="KW-1185">Reference proteome</keyword>
<gene>
    <name evidence="9" type="ORF">CP500_013185</name>
</gene>
<dbReference type="NCBIfam" id="NF003975">
    <property type="entry name" value="PRK05467.1-4"/>
    <property type="match status" value="1"/>
</dbReference>
<comment type="caution">
    <text evidence="9">The sequence shown here is derived from an EMBL/GenBank/DDBJ whole genome shotgun (WGS) entry which is preliminary data.</text>
</comment>
<feature type="binding site" evidence="7">
    <location>
        <position position="156"/>
    </location>
    <ligand>
        <name>Fe cation</name>
        <dbReference type="ChEBI" id="CHEBI:24875"/>
    </ligand>
</feature>
<comment type="cofactor">
    <cofactor evidence="1 7">
        <name>L-ascorbate</name>
        <dbReference type="ChEBI" id="CHEBI:38290"/>
    </cofactor>
</comment>
<dbReference type="InterPro" id="IPR023550">
    <property type="entry name" value="PKHD_hydroxylase"/>
</dbReference>
<dbReference type="HAMAP" id="MF_00657">
    <property type="entry name" value="Hydroxyl_YbiX"/>
    <property type="match status" value="1"/>
</dbReference>
<evidence type="ECO:0000259" key="8">
    <source>
        <dbReference type="PROSITE" id="PS51471"/>
    </source>
</evidence>
<feature type="domain" description="Fe2OG dioxygenase" evidence="8">
    <location>
        <begin position="77"/>
        <end position="175"/>
    </location>
</feature>
<feature type="binding site" evidence="7">
    <location>
        <position position="96"/>
    </location>
    <ligand>
        <name>Fe cation</name>
        <dbReference type="ChEBI" id="CHEBI:24875"/>
    </ligand>
</feature>
<dbReference type="NCBIfam" id="NF003974">
    <property type="entry name" value="PRK05467.1-3"/>
    <property type="match status" value="1"/>
</dbReference>
<name>A0A2G4EZN5_9CYAN</name>
<dbReference type="GO" id="GO:0006974">
    <property type="term" value="P:DNA damage response"/>
    <property type="evidence" value="ECO:0007669"/>
    <property type="project" value="TreeGrafter"/>
</dbReference>
<evidence type="ECO:0000256" key="5">
    <source>
        <dbReference type="ARBA" id="ARBA00023002"/>
    </source>
</evidence>
<keyword evidence="2 7" id="KW-0479">Metal-binding</keyword>
<keyword evidence="5 7" id="KW-0560">Oxidoreductase</keyword>
<dbReference type="InterPro" id="IPR044862">
    <property type="entry name" value="Pro_4_hyd_alph_FE2OG_OXY"/>
</dbReference>
<evidence type="ECO:0000256" key="1">
    <source>
        <dbReference type="ARBA" id="ARBA00001961"/>
    </source>
</evidence>
<dbReference type="PROSITE" id="PS51471">
    <property type="entry name" value="FE2OG_OXY"/>
    <property type="match status" value="1"/>
</dbReference>
<dbReference type="GO" id="GO:0006879">
    <property type="term" value="P:intracellular iron ion homeostasis"/>
    <property type="evidence" value="ECO:0007669"/>
    <property type="project" value="TreeGrafter"/>
</dbReference>
<keyword evidence="6 7" id="KW-0408">Iron</keyword>
<dbReference type="Pfam" id="PF13640">
    <property type="entry name" value="2OG-FeII_Oxy_3"/>
    <property type="match status" value="1"/>
</dbReference>
<dbReference type="Gene3D" id="2.60.120.620">
    <property type="entry name" value="q2cbj1_9rhob like domain"/>
    <property type="match status" value="1"/>
</dbReference>
<dbReference type="InterPro" id="IPR005123">
    <property type="entry name" value="Oxoglu/Fe-dep_dioxygenase_dom"/>
</dbReference>
<protein>
    <submittedName>
        <fullName evidence="9">Fe2+-dependent dioxygenase</fullName>
    </submittedName>
</protein>
<dbReference type="GO" id="GO:0016706">
    <property type="term" value="F:2-oxoglutarate-dependent dioxygenase activity"/>
    <property type="evidence" value="ECO:0007669"/>
    <property type="project" value="UniProtKB-UniRule"/>
</dbReference>
<evidence type="ECO:0000256" key="7">
    <source>
        <dbReference type="HAMAP-Rule" id="MF_00657"/>
    </source>
</evidence>
<dbReference type="PANTHER" id="PTHR41536:SF1">
    <property type="entry name" value="PKHD-TYPE HYDROXYLASE YBIX"/>
    <property type="match status" value="1"/>
</dbReference>
<evidence type="ECO:0000313" key="9">
    <source>
        <dbReference type="EMBL" id="PHX54970.1"/>
    </source>
</evidence>
<dbReference type="OrthoDB" id="9812472at2"/>
<evidence type="ECO:0000256" key="4">
    <source>
        <dbReference type="ARBA" id="ARBA00022964"/>
    </source>
</evidence>
<dbReference type="InterPro" id="IPR041097">
    <property type="entry name" value="PKHD_C"/>
</dbReference>
<feature type="binding site" evidence="7">
    <location>
        <position position="98"/>
    </location>
    <ligand>
        <name>Fe cation</name>
        <dbReference type="ChEBI" id="CHEBI:24875"/>
    </ligand>
</feature>
<feature type="binding site" evidence="7">
    <location>
        <position position="166"/>
    </location>
    <ligand>
        <name>2-oxoglutarate</name>
        <dbReference type="ChEBI" id="CHEBI:16810"/>
    </ligand>
</feature>
<sequence length="223" mass="24940">MIICMANILTSEELGLIVDRLKNAEFVDGKLTAGWYAQQVKNNAQLKNNAAPTQELRNLVNQALKRNSLFQIAARPKAIRPIMFSRYQGGMYYGTHIDNAIMGDEELMRSDLSLTLFLSDPATYTGGELVIESAQGEQAFKLDAGSMVVYPTTTLHRVEPVTEGERLAAVTWVQSLVRDAHNREILFDLDTVRDTLFQKSGKTAEFDLLSKSIANLLRKWADV</sequence>